<dbReference type="RefSeq" id="WP_189004933.1">
    <property type="nucleotide sequence ID" value="NZ_BMOD01000016.1"/>
</dbReference>
<evidence type="ECO:0008006" key="3">
    <source>
        <dbReference type="Google" id="ProtNLM"/>
    </source>
</evidence>
<sequence>MEDFMLPTGKGRLFCATYTPEMDVRIYITHESLVLLETDEENTFETIEEALEALRDQISPHAYRMVMVDIRKRRVLA</sequence>
<gene>
    <name evidence="1" type="ORF">GCM10008938_35780</name>
</gene>
<comment type="caution">
    <text evidence="1">The sequence shown here is derived from an EMBL/GenBank/DDBJ whole genome shotgun (WGS) entry which is preliminary data.</text>
</comment>
<evidence type="ECO:0000313" key="2">
    <source>
        <dbReference type="Proteomes" id="UP000632222"/>
    </source>
</evidence>
<reference evidence="2" key="1">
    <citation type="journal article" date="2019" name="Int. J. Syst. Evol. Microbiol.">
        <title>The Global Catalogue of Microorganisms (GCM) 10K type strain sequencing project: providing services to taxonomists for standard genome sequencing and annotation.</title>
        <authorList>
            <consortium name="The Broad Institute Genomics Platform"/>
            <consortium name="The Broad Institute Genome Sequencing Center for Infectious Disease"/>
            <person name="Wu L."/>
            <person name="Ma J."/>
        </authorList>
    </citation>
    <scope>NUCLEOTIDE SEQUENCE [LARGE SCALE GENOMIC DNA]</scope>
    <source>
        <strain evidence="2">JCM 14370</strain>
    </source>
</reference>
<dbReference type="EMBL" id="BMOD01000016">
    <property type="protein sequence ID" value="GGJ46462.1"/>
    <property type="molecule type" value="Genomic_DNA"/>
</dbReference>
<accession>A0ABQ2D6H7</accession>
<name>A0ABQ2D6H7_9DEIO</name>
<proteinExistence type="predicted"/>
<organism evidence="1 2">
    <name type="scientific">Deinococcus roseus</name>
    <dbReference type="NCBI Taxonomy" id="392414"/>
    <lineage>
        <taxon>Bacteria</taxon>
        <taxon>Thermotogati</taxon>
        <taxon>Deinococcota</taxon>
        <taxon>Deinococci</taxon>
        <taxon>Deinococcales</taxon>
        <taxon>Deinococcaceae</taxon>
        <taxon>Deinococcus</taxon>
    </lineage>
</organism>
<keyword evidence="2" id="KW-1185">Reference proteome</keyword>
<evidence type="ECO:0000313" key="1">
    <source>
        <dbReference type="EMBL" id="GGJ46462.1"/>
    </source>
</evidence>
<protein>
    <recommendedName>
        <fullName evidence="3">DUF1902 domain-containing protein</fullName>
    </recommendedName>
</protein>
<dbReference type="Proteomes" id="UP000632222">
    <property type="component" value="Unassembled WGS sequence"/>
</dbReference>